<dbReference type="Proteomes" id="UP000298030">
    <property type="component" value="Unassembled WGS sequence"/>
</dbReference>
<gene>
    <name evidence="2" type="ORF">FA13DRAFT_821115</name>
</gene>
<evidence type="ECO:0000313" key="3">
    <source>
        <dbReference type="Proteomes" id="UP000298030"/>
    </source>
</evidence>
<keyword evidence="3" id="KW-1185">Reference proteome</keyword>
<evidence type="ECO:0000313" key="2">
    <source>
        <dbReference type="EMBL" id="TEB15823.1"/>
    </source>
</evidence>
<keyword evidence="1" id="KW-0812">Transmembrane</keyword>
<dbReference type="EMBL" id="QPFP01000344">
    <property type="protein sequence ID" value="TEB15823.1"/>
    <property type="molecule type" value="Genomic_DNA"/>
</dbReference>
<dbReference type="AlphaFoldDB" id="A0A4Y7S3A9"/>
<dbReference type="OrthoDB" id="3032844at2759"/>
<name>A0A4Y7S3A9_COPMI</name>
<comment type="caution">
    <text evidence="2">The sequence shown here is derived from an EMBL/GenBank/DDBJ whole genome shotgun (WGS) entry which is preliminary data.</text>
</comment>
<keyword evidence="1" id="KW-0472">Membrane</keyword>
<keyword evidence="1" id="KW-1133">Transmembrane helix</keyword>
<accession>A0A4Y7S3A9</accession>
<sequence length="225" mass="25164">MSTVPSPYMMPDMENATGIVRIASGGIQNLAALIPLITTVLCEKHVTKALKGGLLYAAVAPMTIFGSLGIAKAGFIALCVTIDYRFFHGPALLKNAGFPPRGMGKLFLHVKHNKHHLYKAEDKLRTILSKKKVTEVKVNLWSWDFWRWNIRLALFTTLMCSIGFLPYIFLILFFLSERSFHTTWIFPILRLFGSGLVVGKLYPRIGILTNGRRKSSPNFSCSGCL</sequence>
<evidence type="ECO:0000256" key="1">
    <source>
        <dbReference type="SAM" id="Phobius"/>
    </source>
</evidence>
<feature type="transmembrane region" description="Helical" evidence="1">
    <location>
        <begin position="152"/>
        <end position="175"/>
    </location>
</feature>
<protein>
    <submittedName>
        <fullName evidence="2">Uncharacterized protein</fullName>
    </submittedName>
</protein>
<proteinExistence type="predicted"/>
<organism evidence="2 3">
    <name type="scientific">Coprinellus micaceus</name>
    <name type="common">Glistening ink-cap mushroom</name>
    <name type="synonym">Coprinus micaceus</name>
    <dbReference type="NCBI Taxonomy" id="71717"/>
    <lineage>
        <taxon>Eukaryota</taxon>
        <taxon>Fungi</taxon>
        <taxon>Dikarya</taxon>
        <taxon>Basidiomycota</taxon>
        <taxon>Agaricomycotina</taxon>
        <taxon>Agaricomycetes</taxon>
        <taxon>Agaricomycetidae</taxon>
        <taxon>Agaricales</taxon>
        <taxon>Agaricineae</taxon>
        <taxon>Psathyrellaceae</taxon>
        <taxon>Coprinellus</taxon>
    </lineage>
</organism>
<reference evidence="2 3" key="1">
    <citation type="journal article" date="2019" name="Nat. Ecol. Evol.">
        <title>Megaphylogeny resolves global patterns of mushroom evolution.</title>
        <authorList>
            <person name="Varga T."/>
            <person name="Krizsan K."/>
            <person name="Foldi C."/>
            <person name="Dima B."/>
            <person name="Sanchez-Garcia M."/>
            <person name="Sanchez-Ramirez S."/>
            <person name="Szollosi G.J."/>
            <person name="Szarkandi J.G."/>
            <person name="Papp V."/>
            <person name="Albert L."/>
            <person name="Andreopoulos W."/>
            <person name="Angelini C."/>
            <person name="Antonin V."/>
            <person name="Barry K.W."/>
            <person name="Bougher N.L."/>
            <person name="Buchanan P."/>
            <person name="Buyck B."/>
            <person name="Bense V."/>
            <person name="Catcheside P."/>
            <person name="Chovatia M."/>
            <person name="Cooper J."/>
            <person name="Damon W."/>
            <person name="Desjardin D."/>
            <person name="Finy P."/>
            <person name="Geml J."/>
            <person name="Haridas S."/>
            <person name="Hughes K."/>
            <person name="Justo A."/>
            <person name="Karasinski D."/>
            <person name="Kautmanova I."/>
            <person name="Kiss B."/>
            <person name="Kocsube S."/>
            <person name="Kotiranta H."/>
            <person name="LaButti K.M."/>
            <person name="Lechner B.E."/>
            <person name="Liimatainen K."/>
            <person name="Lipzen A."/>
            <person name="Lukacs Z."/>
            <person name="Mihaltcheva S."/>
            <person name="Morgado L.N."/>
            <person name="Niskanen T."/>
            <person name="Noordeloos M.E."/>
            <person name="Ohm R.A."/>
            <person name="Ortiz-Santana B."/>
            <person name="Ovrebo C."/>
            <person name="Racz N."/>
            <person name="Riley R."/>
            <person name="Savchenko A."/>
            <person name="Shiryaev A."/>
            <person name="Soop K."/>
            <person name="Spirin V."/>
            <person name="Szebenyi C."/>
            <person name="Tomsovsky M."/>
            <person name="Tulloss R.E."/>
            <person name="Uehling J."/>
            <person name="Grigoriev I.V."/>
            <person name="Vagvolgyi C."/>
            <person name="Papp T."/>
            <person name="Martin F.M."/>
            <person name="Miettinen O."/>
            <person name="Hibbett D.S."/>
            <person name="Nagy L.G."/>
        </authorList>
    </citation>
    <scope>NUCLEOTIDE SEQUENCE [LARGE SCALE GENOMIC DNA]</scope>
    <source>
        <strain evidence="2 3">FP101781</strain>
    </source>
</reference>
<feature type="transmembrane region" description="Helical" evidence="1">
    <location>
        <begin position="20"/>
        <end position="42"/>
    </location>
</feature>
<feature type="transmembrane region" description="Helical" evidence="1">
    <location>
        <begin position="54"/>
        <end position="78"/>
    </location>
</feature>